<sequence>MAQLPIMVSCPGHGPLPLPAGIAVRHYRGTPCHFHQRGSPVSADAAFSLFTSADPHGSHPRGTAGKCSPRRGEHPRHGVF</sequence>
<proteinExistence type="predicted"/>
<feature type="region of interest" description="Disordered" evidence="1">
    <location>
        <begin position="52"/>
        <end position="80"/>
    </location>
</feature>
<reference evidence="2 3" key="1">
    <citation type="submission" date="2018-03" db="EMBL/GenBank/DDBJ databases">
        <title>Genomic Encyclopedia of Archaeal and Bacterial Type Strains, Phase II (KMG-II): from individual species to whole genera.</title>
        <authorList>
            <person name="Goeker M."/>
        </authorList>
    </citation>
    <scope>NUCLEOTIDE SEQUENCE [LARGE SCALE GENOMIC DNA]</scope>
    <source>
        <strain evidence="2 3">DSM 43146</strain>
    </source>
</reference>
<evidence type="ECO:0000256" key="1">
    <source>
        <dbReference type="SAM" id="MobiDB-lite"/>
    </source>
</evidence>
<protein>
    <submittedName>
        <fullName evidence="2">Uncharacterized protein</fullName>
    </submittedName>
</protein>
<gene>
    <name evidence="2" type="ORF">CLV67_104316</name>
</gene>
<name>A0A2T0KH89_9ACTN</name>
<evidence type="ECO:0000313" key="3">
    <source>
        <dbReference type="Proteomes" id="UP000239415"/>
    </source>
</evidence>
<comment type="caution">
    <text evidence="2">The sequence shown here is derived from an EMBL/GenBank/DDBJ whole genome shotgun (WGS) entry which is preliminary data.</text>
</comment>
<feature type="compositionally biased region" description="Basic and acidic residues" evidence="1">
    <location>
        <begin position="70"/>
        <end position="80"/>
    </location>
</feature>
<accession>A0A2T0KH89</accession>
<dbReference type="AlphaFoldDB" id="A0A2T0KH89"/>
<dbReference type="Proteomes" id="UP000239415">
    <property type="component" value="Unassembled WGS sequence"/>
</dbReference>
<keyword evidence="3" id="KW-1185">Reference proteome</keyword>
<evidence type="ECO:0000313" key="2">
    <source>
        <dbReference type="EMBL" id="PRX22788.1"/>
    </source>
</evidence>
<dbReference type="EMBL" id="PVMZ01000004">
    <property type="protein sequence ID" value="PRX22788.1"/>
    <property type="molecule type" value="Genomic_DNA"/>
</dbReference>
<organism evidence="2 3">
    <name type="scientific">Actinoplanes italicus</name>
    <dbReference type="NCBI Taxonomy" id="113567"/>
    <lineage>
        <taxon>Bacteria</taxon>
        <taxon>Bacillati</taxon>
        <taxon>Actinomycetota</taxon>
        <taxon>Actinomycetes</taxon>
        <taxon>Micromonosporales</taxon>
        <taxon>Micromonosporaceae</taxon>
        <taxon>Actinoplanes</taxon>
    </lineage>
</organism>